<evidence type="ECO:0000313" key="1">
    <source>
        <dbReference type="EMBL" id="CAE4611398.1"/>
    </source>
</evidence>
<organism evidence="1">
    <name type="scientific">Ditylum brightwellii</name>
    <dbReference type="NCBI Taxonomy" id="49249"/>
    <lineage>
        <taxon>Eukaryota</taxon>
        <taxon>Sar</taxon>
        <taxon>Stramenopiles</taxon>
        <taxon>Ochrophyta</taxon>
        <taxon>Bacillariophyta</taxon>
        <taxon>Mediophyceae</taxon>
        <taxon>Lithodesmiophycidae</taxon>
        <taxon>Lithodesmiales</taxon>
        <taxon>Lithodesmiaceae</taxon>
        <taxon>Ditylum</taxon>
    </lineage>
</organism>
<dbReference type="AlphaFoldDB" id="A0A7S4UXE6"/>
<dbReference type="EMBL" id="HBNS01021546">
    <property type="protein sequence ID" value="CAE4611398.1"/>
    <property type="molecule type" value="Transcribed_RNA"/>
</dbReference>
<reference evidence="1" key="1">
    <citation type="submission" date="2021-01" db="EMBL/GenBank/DDBJ databases">
        <authorList>
            <person name="Corre E."/>
            <person name="Pelletier E."/>
            <person name="Niang G."/>
            <person name="Scheremetjew M."/>
            <person name="Finn R."/>
            <person name="Kale V."/>
            <person name="Holt S."/>
            <person name="Cochrane G."/>
            <person name="Meng A."/>
            <person name="Brown T."/>
            <person name="Cohen L."/>
        </authorList>
    </citation>
    <scope>NUCLEOTIDE SEQUENCE</scope>
    <source>
        <strain evidence="1">GSO104</strain>
    </source>
</reference>
<name>A0A7S4UXE6_9STRA</name>
<accession>A0A7S4UXE6</accession>
<gene>
    <name evidence="1" type="ORF">DBRI00130_LOCUS17076</name>
</gene>
<protein>
    <submittedName>
        <fullName evidence="1">Uncharacterized protein</fullName>
    </submittedName>
</protein>
<proteinExistence type="predicted"/>
<sequence>MTAMDAYQQATLAILLFYVENILLSGDKSIILPPLRASLDSKYNTIECASELRSYYKSRPEMRSYTLETELPRADYVVLVNDAEGKTQELTTTQEIQEYFASKGDKNDLDETEDIILRASNQSLLADILAALTGSDKLIRMQHFVTGVAAKCQFSIDLRMDECNNRGVTVTSTLLVSMPSGDFERSDARLNLANIHVRAQFHPSSAPEDHDQVRYEILSLEPLLSLSSDAHLLVKASKSLAKDLKELERINADVPEEKTQEEEDSARRDSHFKQVVLHSDNHTISHTIDASKKGICCALKKANMLQRAMLDAATQTKARYQHAKEEKVMLKTKARYQHVKEEKAILQQAMLDAAIETKARYQHVKEEKYQNKQSYNKPCWMLQ</sequence>